<dbReference type="InterPro" id="IPR023696">
    <property type="entry name" value="Ureohydrolase_dom_sf"/>
</dbReference>
<reference evidence="6 7" key="1">
    <citation type="journal article" date="2016" name="Front. Microbiol.">
        <title>Genome and transcriptome sequences reveal the specific parasitism of the nematophagous Purpureocillium lilacinum 36-1.</title>
        <authorList>
            <person name="Xie J."/>
            <person name="Li S."/>
            <person name="Mo C."/>
            <person name="Xiao X."/>
            <person name="Peng D."/>
            <person name="Wang G."/>
            <person name="Xiao Y."/>
        </authorList>
    </citation>
    <scope>NUCLEOTIDE SEQUENCE [LARGE SCALE GENOMIC DNA]</scope>
    <source>
        <strain evidence="6 7">36-1</strain>
    </source>
</reference>
<dbReference type="CDD" id="cd11592">
    <property type="entry name" value="Agmatinase_PAH"/>
    <property type="match status" value="1"/>
</dbReference>
<organism evidence="6 7">
    <name type="scientific">Purpureocillium lilacinum</name>
    <name type="common">Paecilomyces lilacinus</name>
    <dbReference type="NCBI Taxonomy" id="33203"/>
    <lineage>
        <taxon>Eukaryota</taxon>
        <taxon>Fungi</taxon>
        <taxon>Dikarya</taxon>
        <taxon>Ascomycota</taxon>
        <taxon>Pezizomycotina</taxon>
        <taxon>Sordariomycetes</taxon>
        <taxon>Hypocreomycetidae</taxon>
        <taxon>Hypocreales</taxon>
        <taxon>Ophiocordycipitaceae</taxon>
        <taxon>Purpureocillium</taxon>
    </lineage>
</organism>
<keyword evidence="2 4" id="KW-0378">Hydrolase</keyword>
<evidence type="ECO:0000313" key="7">
    <source>
        <dbReference type="Proteomes" id="UP000245956"/>
    </source>
</evidence>
<evidence type="ECO:0000256" key="5">
    <source>
        <dbReference type="SAM" id="SignalP"/>
    </source>
</evidence>
<evidence type="ECO:0000313" key="6">
    <source>
        <dbReference type="EMBL" id="PWI72979.1"/>
    </source>
</evidence>
<dbReference type="Pfam" id="PF00491">
    <property type="entry name" value="Arginase"/>
    <property type="match status" value="1"/>
</dbReference>
<comment type="similarity">
    <text evidence="3 4">Belongs to the arginase family.</text>
</comment>
<accession>A0A2U3EEN4</accession>
<evidence type="ECO:0008006" key="8">
    <source>
        <dbReference type="Google" id="ProtNLM"/>
    </source>
</evidence>
<evidence type="ECO:0000256" key="4">
    <source>
        <dbReference type="RuleBase" id="RU003684"/>
    </source>
</evidence>
<dbReference type="PROSITE" id="PS01053">
    <property type="entry name" value="ARGINASE_1"/>
    <property type="match status" value="1"/>
</dbReference>
<gene>
    <name evidence="6" type="ORF">PCL_09994</name>
</gene>
<dbReference type="PANTHER" id="PTHR11358:SF28">
    <property type="entry name" value="HYPOTHETICAL ARGINASE FAMILY PROTEIN (EUROFUNG)"/>
    <property type="match status" value="1"/>
</dbReference>
<keyword evidence="5" id="KW-0732">Signal</keyword>
<dbReference type="PROSITE" id="PS51409">
    <property type="entry name" value="ARGINASE_2"/>
    <property type="match status" value="1"/>
</dbReference>
<evidence type="ECO:0000256" key="2">
    <source>
        <dbReference type="ARBA" id="ARBA00022801"/>
    </source>
</evidence>
<dbReference type="SUPFAM" id="SSF52768">
    <property type="entry name" value="Arginase/deacetylase"/>
    <property type="match status" value="1"/>
</dbReference>
<dbReference type="InterPro" id="IPR006035">
    <property type="entry name" value="Ureohydrolase"/>
</dbReference>
<dbReference type="PANTHER" id="PTHR11358">
    <property type="entry name" value="ARGINASE/AGMATINASE"/>
    <property type="match status" value="1"/>
</dbReference>
<dbReference type="Gene3D" id="3.40.800.10">
    <property type="entry name" value="Ureohydrolase domain"/>
    <property type="match status" value="1"/>
</dbReference>
<protein>
    <recommendedName>
        <fullName evidence="8">Agmatinase</fullName>
    </recommendedName>
</protein>
<feature type="chain" id="PRO_5015632102" description="Agmatinase" evidence="5">
    <location>
        <begin position="23"/>
        <end position="401"/>
    </location>
</feature>
<proteinExistence type="inferred from homology"/>
<evidence type="ECO:0000256" key="1">
    <source>
        <dbReference type="ARBA" id="ARBA00022723"/>
    </source>
</evidence>
<keyword evidence="1" id="KW-0479">Metal-binding</keyword>
<dbReference type="Proteomes" id="UP000245956">
    <property type="component" value="Unassembled WGS sequence"/>
</dbReference>
<dbReference type="InterPro" id="IPR020855">
    <property type="entry name" value="Ureohydrolase_Mn_BS"/>
</dbReference>
<dbReference type="GO" id="GO:0008783">
    <property type="term" value="F:agmatinase activity"/>
    <property type="evidence" value="ECO:0007669"/>
    <property type="project" value="TreeGrafter"/>
</dbReference>
<dbReference type="EMBL" id="LCWV01000005">
    <property type="protein sequence ID" value="PWI72979.1"/>
    <property type="molecule type" value="Genomic_DNA"/>
</dbReference>
<evidence type="ECO:0000256" key="3">
    <source>
        <dbReference type="PROSITE-ProRule" id="PRU00742"/>
    </source>
</evidence>
<dbReference type="PRINTS" id="PR00116">
    <property type="entry name" value="ARGINASE"/>
</dbReference>
<dbReference type="GO" id="GO:0046872">
    <property type="term" value="F:metal ion binding"/>
    <property type="evidence" value="ECO:0007669"/>
    <property type="project" value="UniProtKB-KW"/>
</dbReference>
<comment type="caution">
    <text evidence="6">The sequence shown here is derived from an EMBL/GenBank/DDBJ whole genome shotgun (WGS) entry which is preliminary data.</text>
</comment>
<dbReference type="AlphaFoldDB" id="A0A2U3EEN4"/>
<feature type="signal peptide" evidence="5">
    <location>
        <begin position="1"/>
        <end position="22"/>
    </location>
</feature>
<dbReference type="GO" id="GO:0033389">
    <property type="term" value="P:putrescine biosynthetic process from arginine, via agmatine"/>
    <property type="evidence" value="ECO:0007669"/>
    <property type="project" value="TreeGrafter"/>
</dbReference>
<name>A0A2U3EEN4_PURLI</name>
<sequence>MRRGSILSLLGLSTHWSASVVAKAKDGNDEGQHRLKHPLASMASPEAASMEHIDDDMLARRVQRFTTFGHVPYVNCFAKEEKGDNSSRYDIAILGAPSDIAVTGRPGARFGPSSIRSASESKSYGYSVFTAVASVGRDPLRDWARVVDCGDPRLSPLDKLVAFRTLDRAHELVSLRPAANPNRTAAPRVLMLGGDHSTTLSALRAVHKRWGKVSVVHFDSHIGERLNTWDTEGAVSEYAKLDHGTFLYFAHEEGLILDTSIHAGIRAPHYFHRDITNDRRVGFATVNAREVDTIGIRGVVDKIRQRVGDSRVYVTVDIDVLDPAFAPATGTPEPGGWSTRELLTILQGLEGLNVVGADVVEVAPVYDTASQTTALAAAEVVISLLDLMVGSPVKGNASQTP</sequence>